<sequence>MQENISLHRYKSITDNDYKKYRISVFLCKIVANLCCFDKLENLFLKGVESVKKRISRKLFFCLEKNGILEG</sequence>
<dbReference type="Proteomes" id="UP000019254">
    <property type="component" value="Unassembled WGS sequence"/>
</dbReference>
<proteinExistence type="predicted"/>
<dbReference type="AlphaFoldDB" id="W7BYN7"/>
<gene>
    <name evidence="1" type="ORF">PCORN_17729</name>
</gene>
<reference evidence="1 2" key="1">
    <citation type="journal article" date="2014" name="Int. J. Syst. Evol. Microbiol.">
        <title>Listeria floridensis sp. nov., Listeria aquatica sp. nov., Listeria cornellensis sp. nov., Listeria riparia sp. nov. and Listeria grandensis sp. nov., from agricultural and natural environments.</title>
        <authorList>
            <person name="den Bakker H.C."/>
            <person name="Warchocki S."/>
            <person name="Wright E.M."/>
            <person name="Allred A.F."/>
            <person name="Ahlstrom C."/>
            <person name="Manuel C.S."/>
            <person name="Stasiewicz M.J."/>
            <person name="Burrell A."/>
            <person name="Roof S."/>
            <person name="Strawn L."/>
            <person name="Fortes E.D."/>
            <person name="Nightingale K.K."/>
            <person name="Kephart D."/>
            <person name="Wiedmann M."/>
        </authorList>
    </citation>
    <scope>NUCLEOTIDE SEQUENCE [LARGE SCALE GENOMIC DNA]</scope>
    <source>
        <strain evidence="2">FSL F6-969</strain>
    </source>
</reference>
<organism evidence="1 2">
    <name type="scientific">Listeria cornellensis FSL F6-0969</name>
    <dbReference type="NCBI Taxonomy" id="1265820"/>
    <lineage>
        <taxon>Bacteria</taxon>
        <taxon>Bacillati</taxon>
        <taxon>Bacillota</taxon>
        <taxon>Bacilli</taxon>
        <taxon>Bacillales</taxon>
        <taxon>Listeriaceae</taxon>
        <taxon>Listeria</taxon>
    </lineage>
</organism>
<evidence type="ECO:0000313" key="2">
    <source>
        <dbReference type="Proteomes" id="UP000019254"/>
    </source>
</evidence>
<evidence type="ECO:0000313" key="1">
    <source>
        <dbReference type="EMBL" id="EUJ25323.1"/>
    </source>
</evidence>
<protein>
    <submittedName>
        <fullName evidence="1">Uncharacterized protein</fullName>
    </submittedName>
</protein>
<comment type="caution">
    <text evidence="1">The sequence shown here is derived from an EMBL/GenBank/DDBJ whole genome shotgun (WGS) entry which is preliminary data.</text>
</comment>
<name>W7BYN7_9LIST</name>
<dbReference type="EMBL" id="AODE01000045">
    <property type="protein sequence ID" value="EUJ25323.1"/>
    <property type="molecule type" value="Genomic_DNA"/>
</dbReference>
<accession>W7BYN7</accession>
<keyword evidence="2" id="KW-1185">Reference proteome</keyword>